<dbReference type="CDD" id="cd02440">
    <property type="entry name" value="AdoMet_MTases"/>
    <property type="match status" value="1"/>
</dbReference>
<dbReference type="SUPFAM" id="SSF53335">
    <property type="entry name" value="S-adenosyl-L-methionine-dependent methyltransferases"/>
    <property type="match status" value="1"/>
</dbReference>
<evidence type="ECO:0000313" key="3">
    <source>
        <dbReference type="Proteomes" id="UP000809273"/>
    </source>
</evidence>
<dbReference type="PANTHER" id="PTHR44068">
    <property type="entry name" value="ZGC:194242"/>
    <property type="match status" value="1"/>
</dbReference>
<dbReference type="GO" id="GO:0032259">
    <property type="term" value="P:methylation"/>
    <property type="evidence" value="ECO:0007669"/>
    <property type="project" value="UniProtKB-KW"/>
</dbReference>
<reference evidence="2" key="1">
    <citation type="journal article" date="2021" name="Environ. Microbiol.">
        <title>Genomic characterization of three novel Desulfobacterota classes expand the metabolic and phylogenetic diversity of the phylum.</title>
        <authorList>
            <person name="Murphy C.L."/>
            <person name="Biggerstaff J."/>
            <person name="Eichhorn A."/>
            <person name="Ewing E."/>
            <person name="Shahan R."/>
            <person name="Soriano D."/>
            <person name="Stewart S."/>
            <person name="VanMol K."/>
            <person name="Walker R."/>
            <person name="Walters P."/>
            <person name="Elshahed M.S."/>
            <person name="Youssef N.H."/>
        </authorList>
    </citation>
    <scope>NUCLEOTIDE SEQUENCE</scope>
    <source>
        <strain evidence="2">Zod_Metabat.24</strain>
    </source>
</reference>
<evidence type="ECO:0000259" key="1">
    <source>
        <dbReference type="Pfam" id="PF13847"/>
    </source>
</evidence>
<reference evidence="2" key="2">
    <citation type="submission" date="2021-01" db="EMBL/GenBank/DDBJ databases">
        <authorList>
            <person name="Hahn C.R."/>
            <person name="Youssef N.H."/>
            <person name="Elshahed M."/>
        </authorList>
    </citation>
    <scope>NUCLEOTIDE SEQUENCE</scope>
    <source>
        <strain evidence="2">Zod_Metabat.24</strain>
    </source>
</reference>
<sequence length="277" mass="31079">MKRYLEFRFDIDDPDFVSSLDELSLWSSPFGLMLLENVPMRRGMAVLDVGCWTGFPLIELAERLGESSRVFGIDILTGSLKITNDKIRAKGVQNCGVVSGDGSSMPLKDNTFDLVVSNLGINNFEDPKAVLNESHRVLKPGGRMILTTNPVGHMREFYDCYRKTIRELKRNDLMDGLERHIGHRLTAKATTKIMKDAGFAITKVEKDSFAMRFIDGSSLFNHSLIRVGFLGGWKGVIPSGEAEEFFSALEANLNRIAERRGGLRLTVPMLYIEARKK</sequence>
<accession>A0A9D8KE90</accession>
<feature type="domain" description="Methyltransferase" evidence="1">
    <location>
        <begin position="42"/>
        <end position="163"/>
    </location>
</feature>
<dbReference type="InterPro" id="IPR025714">
    <property type="entry name" value="Methyltranfer_dom"/>
</dbReference>
<dbReference type="Gene3D" id="3.40.50.150">
    <property type="entry name" value="Vaccinia Virus protein VP39"/>
    <property type="match status" value="1"/>
</dbReference>
<evidence type="ECO:0000313" key="2">
    <source>
        <dbReference type="EMBL" id="MBN1573114.1"/>
    </source>
</evidence>
<keyword evidence="2" id="KW-0489">Methyltransferase</keyword>
<dbReference type="InterPro" id="IPR050447">
    <property type="entry name" value="Erg6_SMT_methyltransf"/>
</dbReference>
<proteinExistence type="predicted"/>
<comment type="caution">
    <text evidence="2">The sequence shown here is derived from an EMBL/GenBank/DDBJ whole genome shotgun (WGS) entry which is preliminary data.</text>
</comment>
<dbReference type="Pfam" id="PF13847">
    <property type="entry name" value="Methyltransf_31"/>
    <property type="match status" value="1"/>
</dbReference>
<dbReference type="Proteomes" id="UP000809273">
    <property type="component" value="Unassembled WGS sequence"/>
</dbReference>
<gene>
    <name evidence="2" type="ORF">JW984_07960</name>
</gene>
<keyword evidence="2" id="KW-0808">Transferase</keyword>
<organism evidence="2 3">
    <name type="scientific">Candidatus Zymogenus saltonus</name>
    <dbReference type="NCBI Taxonomy" id="2844893"/>
    <lineage>
        <taxon>Bacteria</taxon>
        <taxon>Deltaproteobacteria</taxon>
        <taxon>Candidatus Zymogenia</taxon>
        <taxon>Candidatus Zymogeniales</taxon>
        <taxon>Candidatus Zymogenaceae</taxon>
        <taxon>Candidatus Zymogenus</taxon>
    </lineage>
</organism>
<protein>
    <submittedName>
        <fullName evidence="2">Methyltransferase domain-containing protein</fullName>
    </submittedName>
</protein>
<dbReference type="GO" id="GO:0008168">
    <property type="term" value="F:methyltransferase activity"/>
    <property type="evidence" value="ECO:0007669"/>
    <property type="project" value="UniProtKB-KW"/>
</dbReference>
<dbReference type="EMBL" id="JAFGIX010000039">
    <property type="protein sequence ID" value="MBN1573114.1"/>
    <property type="molecule type" value="Genomic_DNA"/>
</dbReference>
<dbReference type="AlphaFoldDB" id="A0A9D8KE90"/>
<dbReference type="PANTHER" id="PTHR44068:SF11">
    <property type="entry name" value="GERANYL DIPHOSPHATE 2-C-METHYLTRANSFERASE"/>
    <property type="match status" value="1"/>
</dbReference>
<name>A0A9D8KE90_9DELT</name>
<dbReference type="InterPro" id="IPR029063">
    <property type="entry name" value="SAM-dependent_MTases_sf"/>
</dbReference>